<dbReference type="AlphaFoldDB" id="B6YW41"/>
<proteinExistence type="predicted"/>
<dbReference type="HOGENOM" id="CLU_3323191_0_0_2"/>
<protein>
    <submittedName>
        <fullName evidence="1">Uncharacterized protein</fullName>
    </submittedName>
</protein>
<evidence type="ECO:0000313" key="1">
    <source>
        <dbReference type="EMBL" id="ACJ17407.1"/>
    </source>
</evidence>
<evidence type="ECO:0000313" key="2">
    <source>
        <dbReference type="Proteomes" id="UP000002727"/>
    </source>
</evidence>
<name>B6YW41_THEON</name>
<dbReference type="KEGG" id="ton:TON_1916"/>
<gene>
    <name evidence="1" type="ordered locus">TON_1916</name>
</gene>
<sequence>MTLTYLLASKLMNVPLEPMRINDARANVIITEKILFIS</sequence>
<keyword evidence="2" id="KW-1185">Reference proteome</keyword>
<reference evidence="1 2" key="1">
    <citation type="journal article" date="2008" name="J. Bacteriol.">
        <title>The complete genome sequence of Thermococcus onnurineus NA1 reveals a mixed heterotrophic and carboxydotrophic metabolism.</title>
        <authorList>
            <person name="Lee H.S."/>
            <person name="Kang S.G."/>
            <person name="Bae S.S."/>
            <person name="Lim J.K."/>
            <person name="Cho Y."/>
            <person name="Kim Y.J."/>
            <person name="Jeon J.H."/>
            <person name="Cha S.S."/>
            <person name="Kwon K.K."/>
            <person name="Kim H.T."/>
            <person name="Park C.J."/>
            <person name="Lee H.W."/>
            <person name="Kim S.I."/>
            <person name="Chun J."/>
            <person name="Colwell R.R."/>
            <person name="Kim S.J."/>
            <person name="Lee J.H."/>
        </authorList>
    </citation>
    <scope>NUCLEOTIDE SEQUENCE [LARGE SCALE GENOMIC DNA]</scope>
    <source>
        <strain evidence="1 2">NA1</strain>
    </source>
</reference>
<accession>B6YW41</accession>
<dbReference type="PATRIC" id="fig|523850.10.peg.1931"/>
<dbReference type="EMBL" id="CP000855">
    <property type="protein sequence ID" value="ACJ17407.1"/>
    <property type="molecule type" value="Genomic_DNA"/>
</dbReference>
<organism evidence="1 2">
    <name type="scientific">Thermococcus onnurineus (strain NA1)</name>
    <dbReference type="NCBI Taxonomy" id="523850"/>
    <lineage>
        <taxon>Archaea</taxon>
        <taxon>Methanobacteriati</taxon>
        <taxon>Methanobacteriota</taxon>
        <taxon>Thermococci</taxon>
        <taxon>Thermococcales</taxon>
        <taxon>Thermococcaceae</taxon>
        <taxon>Thermococcus</taxon>
    </lineage>
</organism>
<dbReference type="Proteomes" id="UP000002727">
    <property type="component" value="Chromosome"/>
</dbReference>